<reference evidence="2" key="1">
    <citation type="submission" date="2019-12" db="EMBL/GenBank/DDBJ databases">
        <title>High-Quality draft genome sequences of three cyanobacteria isolated from the limestone walls of the Old Cathedral of Coimbra.</title>
        <authorList>
            <person name="Tiago I."/>
            <person name="Soares F."/>
            <person name="Portugal A."/>
        </authorList>
    </citation>
    <scope>NUCLEOTIDE SEQUENCE [LARGE SCALE GENOMIC DNA]</scope>
    <source>
        <strain evidence="2">C</strain>
    </source>
</reference>
<feature type="transmembrane region" description="Helical" evidence="1">
    <location>
        <begin position="15"/>
        <end position="32"/>
    </location>
</feature>
<evidence type="ECO:0000313" key="3">
    <source>
        <dbReference type="Proteomes" id="UP000607397"/>
    </source>
</evidence>
<dbReference type="AlphaFoldDB" id="A0A8K2A8U4"/>
<dbReference type="Pfam" id="PF08846">
    <property type="entry name" value="DUF1816"/>
    <property type="match status" value="1"/>
</dbReference>
<evidence type="ECO:0000256" key="1">
    <source>
        <dbReference type="SAM" id="Phobius"/>
    </source>
</evidence>
<gene>
    <name evidence="2" type="ORF">GS597_13215</name>
</gene>
<keyword evidence="1" id="KW-0472">Membrane</keyword>
<sequence length="97" mass="11545">MNLLKNQNTLPMMPAWWLEVGTLNPLCIYYFGPFRDRQETEASQFDYLKDLKQENAQVIYTHCKFCQPRQLTISEQELTIHDLKVCPVNFFEALVMR</sequence>
<dbReference type="EMBL" id="WVIC01000026">
    <property type="protein sequence ID" value="NCJ07450.1"/>
    <property type="molecule type" value="Genomic_DNA"/>
</dbReference>
<dbReference type="RefSeq" id="WP_161825927.1">
    <property type="nucleotide sequence ID" value="NZ_WVIC01000026.1"/>
</dbReference>
<comment type="caution">
    <text evidence="2">The sequence shown here is derived from an EMBL/GenBank/DDBJ whole genome shotgun (WGS) entry which is preliminary data.</text>
</comment>
<dbReference type="InterPro" id="IPR014945">
    <property type="entry name" value="DUF1816"/>
</dbReference>
<name>A0A8K2A8U4_9CYAN</name>
<keyword evidence="3" id="KW-1185">Reference proteome</keyword>
<organism evidence="2 3">
    <name type="scientific">Petrachloros mirabilis ULC683</name>
    <dbReference type="NCBI Taxonomy" id="2781853"/>
    <lineage>
        <taxon>Bacteria</taxon>
        <taxon>Bacillati</taxon>
        <taxon>Cyanobacteriota</taxon>
        <taxon>Cyanophyceae</taxon>
        <taxon>Synechococcales</taxon>
        <taxon>Petrachlorosaceae</taxon>
        <taxon>Petrachloros</taxon>
        <taxon>Petrachloros mirabilis</taxon>
    </lineage>
</organism>
<keyword evidence="1" id="KW-0812">Transmembrane</keyword>
<dbReference type="Proteomes" id="UP000607397">
    <property type="component" value="Unassembled WGS sequence"/>
</dbReference>
<proteinExistence type="predicted"/>
<accession>A0A8K2A8U4</accession>
<keyword evidence="1" id="KW-1133">Transmembrane helix</keyword>
<protein>
    <submittedName>
        <fullName evidence="2">DUF1816 domain-containing protein</fullName>
    </submittedName>
</protein>
<evidence type="ECO:0000313" key="2">
    <source>
        <dbReference type="EMBL" id="NCJ07450.1"/>
    </source>
</evidence>